<gene>
    <name evidence="5" type="primary">sufC</name>
    <name evidence="5" type="ORF">NCTC7102_02820</name>
</gene>
<dbReference type="EMBL" id="LR133909">
    <property type="protein sequence ID" value="VDY41612.1"/>
    <property type="molecule type" value="Genomic_DNA"/>
</dbReference>
<name>A0A447JHB4_SALET</name>
<keyword evidence="2" id="KW-0547">Nucleotide-binding</keyword>
<dbReference type="InterPro" id="IPR003439">
    <property type="entry name" value="ABC_transporter-like_ATP-bd"/>
</dbReference>
<dbReference type="InterPro" id="IPR003593">
    <property type="entry name" value="AAA+_ATPase"/>
</dbReference>
<evidence type="ECO:0000256" key="1">
    <source>
        <dbReference type="ARBA" id="ARBA00006216"/>
    </source>
</evidence>
<dbReference type="CDD" id="cd03217">
    <property type="entry name" value="ABC_FeS_Assembly"/>
    <property type="match status" value="1"/>
</dbReference>
<dbReference type="SUPFAM" id="SSF52540">
    <property type="entry name" value="P-loop containing nucleoside triphosphate hydrolases"/>
    <property type="match status" value="1"/>
</dbReference>
<feature type="domain" description="ABC transporter" evidence="4">
    <location>
        <begin position="2"/>
        <end position="246"/>
    </location>
</feature>
<evidence type="ECO:0000313" key="5">
    <source>
        <dbReference type="EMBL" id="VDY41612.1"/>
    </source>
</evidence>
<reference evidence="5 6" key="1">
    <citation type="submission" date="2018-12" db="EMBL/GenBank/DDBJ databases">
        <authorList>
            <consortium name="Pathogen Informatics"/>
        </authorList>
    </citation>
    <scope>NUCLEOTIDE SEQUENCE [LARGE SCALE GENOMIC DNA]</scope>
    <source>
        <strain evidence="5 6">NCTC7102</strain>
    </source>
</reference>
<dbReference type="Pfam" id="PF00005">
    <property type="entry name" value="ABC_tran"/>
    <property type="match status" value="1"/>
</dbReference>
<dbReference type="InterPro" id="IPR027417">
    <property type="entry name" value="P-loop_NTPase"/>
</dbReference>
<proteinExistence type="inferred from homology"/>
<dbReference type="NCBIfam" id="NF007134">
    <property type="entry name" value="PRK09580.1"/>
    <property type="match status" value="1"/>
</dbReference>
<dbReference type="SMART" id="SM00382">
    <property type="entry name" value="AAA"/>
    <property type="match status" value="1"/>
</dbReference>
<accession>A0A447JHB4</accession>
<protein>
    <submittedName>
        <fullName evidence="5">ABC transport ATP-binding subunit</fullName>
    </submittedName>
</protein>
<evidence type="ECO:0000259" key="4">
    <source>
        <dbReference type="PROSITE" id="PS50893"/>
    </source>
</evidence>
<dbReference type="GO" id="GO:0016887">
    <property type="term" value="F:ATP hydrolysis activity"/>
    <property type="evidence" value="ECO:0007669"/>
    <property type="project" value="InterPro"/>
</dbReference>
<dbReference type="NCBIfam" id="TIGR01978">
    <property type="entry name" value="sufC"/>
    <property type="match status" value="1"/>
</dbReference>
<dbReference type="PANTHER" id="PTHR43204">
    <property type="entry name" value="ABC TRANSPORTER I FAMILY MEMBER 6, CHLOROPLASTIC"/>
    <property type="match status" value="1"/>
</dbReference>
<dbReference type="Proteomes" id="UP000281393">
    <property type="component" value="Chromosome"/>
</dbReference>
<keyword evidence="3 5" id="KW-0067">ATP-binding</keyword>
<evidence type="ECO:0000313" key="6">
    <source>
        <dbReference type="Proteomes" id="UP000281393"/>
    </source>
</evidence>
<dbReference type="FunFam" id="3.40.50.300:FF:000405">
    <property type="entry name" value="Fe-S cluster assembly ATPase SufC"/>
    <property type="match status" value="1"/>
</dbReference>
<dbReference type="InterPro" id="IPR010230">
    <property type="entry name" value="FeS-cluster_ATPase_SufC"/>
</dbReference>
<dbReference type="Gene3D" id="3.40.50.300">
    <property type="entry name" value="P-loop containing nucleotide triphosphate hydrolases"/>
    <property type="match status" value="1"/>
</dbReference>
<sequence length="297" mass="33398">MLSIKDLQVSVEEKAILRGLNLEIRPGEVHAIMGPNGSGKSTLSATLAGREDYEVTGGSVTFKGKDLLELSPEERAGEGIFMAFQYPVEIPGVSNQFFLQTALNAVRAYRGQASLDRFDFQDLMEEKIALLKMPEDLLTRSVNVGFSGGEKKRNDILQMAVLEPELCILDESDSGLDIDALKIVAEGVNALRDDKRAFIIVTHYQRILDYIKPDYVHVLYQGRIVRSGDFYSGQTTGGAGLWLAYRTAVKRYSNGSISLKKKEKVELSRQDNIYNRCYVWDCRRVNMKTGNTRRWRA</sequence>
<dbReference type="GO" id="GO:0005524">
    <property type="term" value="F:ATP binding"/>
    <property type="evidence" value="ECO:0007669"/>
    <property type="project" value="UniProtKB-KW"/>
</dbReference>
<dbReference type="InterPro" id="IPR017871">
    <property type="entry name" value="ABC_transporter-like_CS"/>
</dbReference>
<organism evidence="5 6">
    <name type="scientific">Salmonella enterica subsp. enterica serovar Daytona</name>
    <dbReference type="NCBI Taxonomy" id="1962639"/>
    <lineage>
        <taxon>Bacteria</taxon>
        <taxon>Pseudomonadati</taxon>
        <taxon>Pseudomonadota</taxon>
        <taxon>Gammaproteobacteria</taxon>
        <taxon>Enterobacterales</taxon>
        <taxon>Enterobacteriaceae</taxon>
        <taxon>Salmonella</taxon>
    </lineage>
</organism>
<comment type="similarity">
    <text evidence="1">Belongs to the ABC transporter superfamily. Ycf16 family.</text>
</comment>
<dbReference type="PROSITE" id="PS00211">
    <property type="entry name" value="ABC_TRANSPORTER_1"/>
    <property type="match status" value="1"/>
</dbReference>
<evidence type="ECO:0000256" key="2">
    <source>
        <dbReference type="ARBA" id="ARBA00022741"/>
    </source>
</evidence>
<dbReference type="PROSITE" id="PS50893">
    <property type="entry name" value="ABC_TRANSPORTER_2"/>
    <property type="match status" value="1"/>
</dbReference>
<dbReference type="AlphaFoldDB" id="A0A447JHB4"/>
<dbReference type="PANTHER" id="PTHR43204:SF1">
    <property type="entry name" value="ABC TRANSPORTER I FAMILY MEMBER 6, CHLOROPLASTIC"/>
    <property type="match status" value="1"/>
</dbReference>
<dbReference type="GO" id="GO:0005737">
    <property type="term" value="C:cytoplasm"/>
    <property type="evidence" value="ECO:0007669"/>
    <property type="project" value="UniProtKB-ARBA"/>
</dbReference>
<evidence type="ECO:0000256" key="3">
    <source>
        <dbReference type="ARBA" id="ARBA00022840"/>
    </source>
</evidence>